<dbReference type="AlphaFoldDB" id="A0A106C3C3"/>
<accession>A0A106C3C3</accession>
<keyword evidence="1" id="KW-0472">Membrane</keyword>
<reference evidence="3 4" key="1">
    <citation type="submission" date="2016-01" db="EMBL/GenBank/DDBJ databases">
        <title>Draft genome of the antarctic isolate Shewanella frigidimarina Ag06-30.</title>
        <authorList>
            <person name="Parmeciano Di Noto G."/>
            <person name="Vazquez S."/>
            <person name="Mac Cormack W."/>
            <person name="Iriarte A."/>
            <person name="Quiroga C."/>
        </authorList>
    </citation>
    <scope>NUCLEOTIDE SEQUENCE [LARGE SCALE GENOMIC DNA]</scope>
    <source>
        <strain evidence="3 4">Ag06-30</strain>
    </source>
</reference>
<feature type="domain" description="Type 4 fimbrial biogenesis protein PilX N-terminal" evidence="2">
    <location>
        <begin position="9"/>
        <end position="50"/>
    </location>
</feature>
<proteinExistence type="predicted"/>
<keyword evidence="1" id="KW-1133">Transmembrane helix</keyword>
<dbReference type="EMBL" id="LRDC01000001">
    <property type="protein sequence ID" value="KVX03465.1"/>
    <property type="molecule type" value="Genomic_DNA"/>
</dbReference>
<organism evidence="3">
    <name type="scientific">Shewanella frigidimarina</name>
    <dbReference type="NCBI Taxonomy" id="56812"/>
    <lineage>
        <taxon>Bacteria</taxon>
        <taxon>Pseudomonadati</taxon>
        <taxon>Pseudomonadota</taxon>
        <taxon>Gammaproteobacteria</taxon>
        <taxon>Alteromonadales</taxon>
        <taxon>Shewanellaceae</taxon>
        <taxon>Shewanella</taxon>
    </lineage>
</organism>
<sequence length="150" mass="16081">MIKTYKYQQGIVLFFSLIVLVLMTIIGVALAVNSTQSLRMSGAGSDRLAATSLAIGGLNTVISKSVAYQFSTTTDPKRTVAELNGSQDITLMPLDNPGIDVSCQRTEKANAANLINCRRVEISSTVNYGRGGYGELSVTMGVEQEVLKEN</sequence>
<comment type="caution">
    <text evidence="3">The sequence shown here is derived from an EMBL/GenBank/DDBJ whole genome shotgun (WGS) entry which is preliminary data.</text>
</comment>
<dbReference type="InterPro" id="IPR025746">
    <property type="entry name" value="PilX_N_dom"/>
</dbReference>
<feature type="transmembrane region" description="Helical" evidence="1">
    <location>
        <begin position="12"/>
        <end position="32"/>
    </location>
</feature>
<evidence type="ECO:0000313" key="4">
    <source>
        <dbReference type="Proteomes" id="UP000055702"/>
    </source>
</evidence>
<dbReference type="Pfam" id="PF14341">
    <property type="entry name" value="PilX_N"/>
    <property type="match status" value="1"/>
</dbReference>
<evidence type="ECO:0000313" key="3">
    <source>
        <dbReference type="EMBL" id="KVX03465.1"/>
    </source>
</evidence>
<protein>
    <submittedName>
        <fullName evidence="3">Pilus assembly protein PilX</fullName>
    </submittedName>
</protein>
<evidence type="ECO:0000259" key="2">
    <source>
        <dbReference type="Pfam" id="PF14341"/>
    </source>
</evidence>
<evidence type="ECO:0000256" key="1">
    <source>
        <dbReference type="SAM" id="Phobius"/>
    </source>
</evidence>
<dbReference type="RefSeq" id="WP_059744094.1">
    <property type="nucleotide sequence ID" value="NZ_JBOZOX010000008.1"/>
</dbReference>
<dbReference type="Proteomes" id="UP000055702">
    <property type="component" value="Unassembled WGS sequence"/>
</dbReference>
<gene>
    <name evidence="3" type="ORF">AWJ07_02595</name>
</gene>
<keyword evidence="1" id="KW-0812">Transmembrane</keyword>
<name>A0A106C3C3_SHEFR</name>